<reference evidence="3" key="1">
    <citation type="submission" date="2020-11" db="EMBL/GenBank/DDBJ databases">
        <authorList>
            <person name="Tran Van P."/>
        </authorList>
    </citation>
    <scope>NUCLEOTIDE SEQUENCE</scope>
</reference>
<dbReference type="AlphaFoldDB" id="A0A7R9PWN5"/>
<comment type="similarity">
    <text evidence="1">Belongs to the GMC oxidoreductase family.</text>
</comment>
<dbReference type="SUPFAM" id="SSF54373">
    <property type="entry name" value="FAD-linked reductases, C-terminal domain"/>
    <property type="match status" value="1"/>
</dbReference>
<feature type="domain" description="Glucose-methanol-choline oxidoreductase N-terminal" evidence="2">
    <location>
        <begin position="35"/>
        <end position="49"/>
    </location>
</feature>
<evidence type="ECO:0000313" key="4">
    <source>
        <dbReference type="Proteomes" id="UP000759131"/>
    </source>
</evidence>
<gene>
    <name evidence="3" type="ORF">OSB1V03_LOCUS3125</name>
</gene>
<dbReference type="PROSITE" id="PS00624">
    <property type="entry name" value="GMC_OXRED_2"/>
    <property type="match status" value="1"/>
</dbReference>
<dbReference type="EMBL" id="CAJPIZ010001224">
    <property type="protein sequence ID" value="CAG2103092.1"/>
    <property type="molecule type" value="Genomic_DNA"/>
</dbReference>
<evidence type="ECO:0000259" key="2">
    <source>
        <dbReference type="PROSITE" id="PS00624"/>
    </source>
</evidence>
<dbReference type="Pfam" id="PF05199">
    <property type="entry name" value="GMC_oxred_C"/>
    <property type="match status" value="1"/>
</dbReference>
<dbReference type="GO" id="GO:0016614">
    <property type="term" value="F:oxidoreductase activity, acting on CH-OH group of donors"/>
    <property type="evidence" value="ECO:0007669"/>
    <property type="project" value="InterPro"/>
</dbReference>
<name>A0A7R9PWN5_9ACAR</name>
<proteinExistence type="inferred from homology"/>
<evidence type="ECO:0000313" key="3">
    <source>
        <dbReference type="EMBL" id="CAD7622662.1"/>
    </source>
</evidence>
<dbReference type="PANTHER" id="PTHR11552">
    <property type="entry name" value="GLUCOSE-METHANOL-CHOLINE GMC OXIDOREDUCTASE"/>
    <property type="match status" value="1"/>
</dbReference>
<accession>A0A7R9PWN5</accession>
<dbReference type="PANTHER" id="PTHR11552:SF227">
    <property type="entry name" value="GLUCOSE DEHYDROGENASE [FAD, QUINONE]-LIKE PROTEIN"/>
    <property type="match status" value="1"/>
</dbReference>
<dbReference type="Pfam" id="PF00732">
    <property type="entry name" value="GMC_oxred_N"/>
    <property type="match status" value="1"/>
</dbReference>
<evidence type="ECO:0000256" key="1">
    <source>
        <dbReference type="ARBA" id="ARBA00010790"/>
    </source>
</evidence>
<dbReference type="GO" id="GO:0050660">
    <property type="term" value="F:flavin adenine dinucleotide binding"/>
    <property type="evidence" value="ECO:0007669"/>
    <property type="project" value="InterPro"/>
</dbReference>
<protein>
    <recommendedName>
        <fullName evidence="2">Glucose-methanol-choline oxidoreductase N-terminal domain-containing protein</fullName>
    </recommendedName>
</protein>
<dbReference type="Gene3D" id="3.50.50.60">
    <property type="entry name" value="FAD/NAD(P)-binding domain"/>
    <property type="match status" value="2"/>
</dbReference>
<dbReference type="EMBL" id="OC855799">
    <property type="protein sequence ID" value="CAD7622662.1"/>
    <property type="molecule type" value="Genomic_DNA"/>
</dbReference>
<dbReference type="InterPro" id="IPR036188">
    <property type="entry name" value="FAD/NAD-bd_sf"/>
</dbReference>
<dbReference type="Gene3D" id="3.30.560.10">
    <property type="entry name" value="Glucose Oxidase, domain 3"/>
    <property type="match status" value="2"/>
</dbReference>
<dbReference type="Proteomes" id="UP000759131">
    <property type="component" value="Unassembled WGS sequence"/>
</dbReference>
<dbReference type="OrthoDB" id="269227at2759"/>
<sequence length="320" mass="35341">MIIFDDHKRASAVQFDRFSLSYVVYANREIVVTAGAINSPQLLMLSGIGPKEHLKSFGIPVVADLPVGYNLQDHIYAGGPLTSLGGVEGLAFVNTKYANVSDDYPDFEIHMSSATCTTDDGRGLKQYAGLTDEVYNQVYKPYATSESFSLDPVMLRPKSRGYVKLRSVNPYDHPIIDPKYFSHPEDIHLMVEGMKLSIAIGISPPFRKYNSQLFKTQFPGCESYPFLSDEYLACVARSYTATIYHPTGTCKMGPHWDRTSVVDPRLKVLGVRGLRVADASIMPTIVSGNTNAPVIMIAERTADFIKAEKTSDSIKLAAHI</sequence>
<dbReference type="InterPro" id="IPR000172">
    <property type="entry name" value="GMC_OxRdtase_N"/>
</dbReference>
<keyword evidence="4" id="KW-1185">Reference proteome</keyword>
<dbReference type="InterPro" id="IPR012132">
    <property type="entry name" value="GMC_OxRdtase"/>
</dbReference>
<dbReference type="SUPFAM" id="SSF51905">
    <property type="entry name" value="FAD/NAD(P)-binding domain"/>
    <property type="match status" value="1"/>
</dbReference>
<organism evidence="3">
    <name type="scientific">Medioppia subpectinata</name>
    <dbReference type="NCBI Taxonomy" id="1979941"/>
    <lineage>
        <taxon>Eukaryota</taxon>
        <taxon>Metazoa</taxon>
        <taxon>Ecdysozoa</taxon>
        <taxon>Arthropoda</taxon>
        <taxon>Chelicerata</taxon>
        <taxon>Arachnida</taxon>
        <taxon>Acari</taxon>
        <taxon>Acariformes</taxon>
        <taxon>Sarcoptiformes</taxon>
        <taxon>Oribatida</taxon>
        <taxon>Brachypylina</taxon>
        <taxon>Oppioidea</taxon>
        <taxon>Oppiidae</taxon>
        <taxon>Medioppia</taxon>
    </lineage>
</organism>
<dbReference type="InterPro" id="IPR007867">
    <property type="entry name" value="GMC_OxRtase_C"/>
</dbReference>